<dbReference type="EMBL" id="PFFQ01000017">
    <property type="protein sequence ID" value="PIW17959.1"/>
    <property type="molecule type" value="Genomic_DNA"/>
</dbReference>
<sequence>MTADIIKATDGTWCVVGHLSSGDAHDFFESQSEAVAFAQIFYNAVVEVVEARRTPQTTWAKAKSYGATWDDCTCADFRFRRGSHRDENGDKCCVHMLHVRKEYRLGVRVARTWEQAKTAGQV</sequence>
<name>A0A2M7G7D7_9BACT</name>
<gene>
    <name evidence="1" type="ORF">COW36_06690</name>
</gene>
<proteinExistence type="predicted"/>
<protein>
    <submittedName>
        <fullName evidence="1">Uncharacterized protein</fullName>
    </submittedName>
</protein>
<evidence type="ECO:0000313" key="1">
    <source>
        <dbReference type="EMBL" id="PIW17959.1"/>
    </source>
</evidence>
<reference evidence="1 2" key="1">
    <citation type="submission" date="2017-09" db="EMBL/GenBank/DDBJ databases">
        <title>Depth-based differentiation of microbial function through sediment-hosted aquifers and enrichment of novel symbionts in the deep terrestrial subsurface.</title>
        <authorList>
            <person name="Probst A.J."/>
            <person name="Ladd B."/>
            <person name="Jarett J.K."/>
            <person name="Geller-Mcgrath D.E."/>
            <person name="Sieber C.M."/>
            <person name="Emerson J.B."/>
            <person name="Anantharaman K."/>
            <person name="Thomas B.C."/>
            <person name="Malmstrom R."/>
            <person name="Stieglmeier M."/>
            <person name="Klingl A."/>
            <person name="Woyke T."/>
            <person name="Ryan C.M."/>
            <person name="Banfield J.F."/>
        </authorList>
    </citation>
    <scope>NUCLEOTIDE SEQUENCE [LARGE SCALE GENOMIC DNA]</scope>
    <source>
        <strain evidence="1">CG17_big_fil_post_rev_8_21_14_2_50_48_46</strain>
    </source>
</reference>
<comment type="caution">
    <text evidence="1">The sequence shown here is derived from an EMBL/GenBank/DDBJ whole genome shotgun (WGS) entry which is preliminary data.</text>
</comment>
<dbReference type="Proteomes" id="UP000231019">
    <property type="component" value="Unassembled WGS sequence"/>
</dbReference>
<dbReference type="AlphaFoldDB" id="A0A2M7G7D7"/>
<accession>A0A2M7G7D7</accession>
<evidence type="ECO:0000313" key="2">
    <source>
        <dbReference type="Proteomes" id="UP000231019"/>
    </source>
</evidence>
<organism evidence="1 2">
    <name type="scientific">bacterium (Candidatus Blackallbacteria) CG17_big_fil_post_rev_8_21_14_2_50_48_46</name>
    <dbReference type="NCBI Taxonomy" id="2014261"/>
    <lineage>
        <taxon>Bacteria</taxon>
        <taxon>Candidatus Blackallbacteria</taxon>
    </lineage>
</organism>